<gene>
    <name evidence="2" type="ORF">nbrc107696_30190</name>
</gene>
<reference evidence="3" key="1">
    <citation type="submission" date="2019-06" db="EMBL/GenBank/DDBJ databases">
        <title>Gordonia isolated from sludge of a wastewater treatment plant.</title>
        <authorList>
            <person name="Tamura T."/>
            <person name="Aoyama K."/>
            <person name="Kang Y."/>
            <person name="Saito S."/>
            <person name="Akiyama N."/>
            <person name="Yazawa K."/>
            <person name="Gonoi T."/>
            <person name="Mikami Y."/>
        </authorList>
    </citation>
    <scope>NUCLEOTIDE SEQUENCE [LARGE SCALE GENOMIC DNA]</scope>
    <source>
        <strain evidence="3">NBRC 107696</strain>
    </source>
</reference>
<feature type="transmembrane region" description="Helical" evidence="1">
    <location>
        <begin position="143"/>
        <end position="164"/>
    </location>
</feature>
<keyword evidence="1" id="KW-1133">Transmembrane helix</keyword>
<feature type="transmembrane region" description="Helical" evidence="1">
    <location>
        <begin position="39"/>
        <end position="61"/>
    </location>
</feature>
<sequence length="207" mass="21975">MRMSANNSDGPDDKATFGEYEDDLRKAEQKVAGEIDPGARAVVVAVCVLVALLSVILPHAGEANGLDVLTMSATAHAESIALPSRVFVYLLVIFGIGFSVIALLTRRWVIAWIALCGCAVASVAGMLAIWTRNTVGVASWSEPSGASIGLILGWFAAIVLTFHWSRTVWARSNYHLALEAERRAKAAEAEAAGLALQRKSGTAPLDD</sequence>
<dbReference type="Proteomes" id="UP000444960">
    <property type="component" value="Unassembled WGS sequence"/>
</dbReference>
<accession>A0A7I9VBT0</accession>
<evidence type="ECO:0000256" key="1">
    <source>
        <dbReference type="SAM" id="Phobius"/>
    </source>
</evidence>
<dbReference type="AlphaFoldDB" id="A0A7I9VBT0"/>
<evidence type="ECO:0008006" key="4">
    <source>
        <dbReference type="Google" id="ProtNLM"/>
    </source>
</evidence>
<keyword evidence="3" id="KW-1185">Reference proteome</keyword>
<feature type="transmembrane region" description="Helical" evidence="1">
    <location>
        <begin position="86"/>
        <end position="104"/>
    </location>
</feature>
<protein>
    <recommendedName>
        <fullName evidence="4">Transmembrane protein</fullName>
    </recommendedName>
</protein>
<evidence type="ECO:0000313" key="2">
    <source>
        <dbReference type="EMBL" id="GEE02573.1"/>
    </source>
</evidence>
<dbReference type="EMBL" id="BJOV01000005">
    <property type="protein sequence ID" value="GEE02573.1"/>
    <property type="molecule type" value="Genomic_DNA"/>
</dbReference>
<evidence type="ECO:0000313" key="3">
    <source>
        <dbReference type="Proteomes" id="UP000444960"/>
    </source>
</evidence>
<dbReference type="RefSeq" id="WP_161896237.1">
    <property type="nucleotide sequence ID" value="NZ_BJOV01000005.1"/>
</dbReference>
<name>A0A7I9VBT0_9ACTN</name>
<dbReference type="OrthoDB" id="4773013at2"/>
<proteinExistence type="predicted"/>
<keyword evidence="1" id="KW-0812">Transmembrane</keyword>
<comment type="caution">
    <text evidence="2">The sequence shown here is derived from an EMBL/GenBank/DDBJ whole genome shotgun (WGS) entry which is preliminary data.</text>
</comment>
<organism evidence="2 3">
    <name type="scientific">Gordonia spumicola</name>
    <dbReference type="NCBI Taxonomy" id="589161"/>
    <lineage>
        <taxon>Bacteria</taxon>
        <taxon>Bacillati</taxon>
        <taxon>Actinomycetota</taxon>
        <taxon>Actinomycetes</taxon>
        <taxon>Mycobacteriales</taxon>
        <taxon>Gordoniaceae</taxon>
        <taxon>Gordonia</taxon>
    </lineage>
</organism>
<keyword evidence="1" id="KW-0472">Membrane</keyword>
<feature type="transmembrane region" description="Helical" evidence="1">
    <location>
        <begin position="109"/>
        <end position="131"/>
    </location>
</feature>